<evidence type="ECO:0000256" key="8">
    <source>
        <dbReference type="ARBA" id="ARBA00022771"/>
    </source>
</evidence>
<dbReference type="SMART" id="SM00225">
    <property type="entry name" value="BTB"/>
    <property type="match status" value="1"/>
</dbReference>
<dbReference type="InterPro" id="IPR000210">
    <property type="entry name" value="BTB/POZ_dom"/>
</dbReference>
<feature type="compositionally biased region" description="Low complexity" evidence="18">
    <location>
        <begin position="1035"/>
        <end position="1063"/>
    </location>
</feature>
<keyword evidence="12 17" id="KW-0234">DNA repair</keyword>
<comment type="subcellular location">
    <subcellularLocation>
        <location evidence="1">Nucleus</location>
    </subcellularLocation>
</comment>
<dbReference type="Gene3D" id="3.30.710.10">
    <property type="entry name" value="Potassium Channel Kv1.1, Chain A"/>
    <property type="match status" value="1"/>
</dbReference>
<dbReference type="CDD" id="cd22999">
    <property type="entry name" value="SAP_SLX4"/>
    <property type="match status" value="1"/>
</dbReference>
<feature type="region of interest" description="Disordered" evidence="18">
    <location>
        <begin position="1553"/>
        <end position="1693"/>
    </location>
</feature>
<dbReference type="Pfam" id="PF09494">
    <property type="entry name" value="Slx4"/>
    <property type="match status" value="1"/>
</dbReference>
<evidence type="ECO:0000256" key="17">
    <source>
        <dbReference type="PROSITE-ProRule" id="PRU01256"/>
    </source>
</evidence>
<dbReference type="GO" id="GO:0000712">
    <property type="term" value="P:resolution of meiotic recombination intermediates"/>
    <property type="evidence" value="ECO:0007669"/>
    <property type="project" value="TreeGrafter"/>
</dbReference>
<dbReference type="PANTHER" id="PTHR21541:SF3">
    <property type="entry name" value="STRUCTURE-SPECIFIC ENDONUCLEASE SUBUNIT SLX4"/>
    <property type="match status" value="1"/>
</dbReference>
<evidence type="ECO:0000259" key="20">
    <source>
        <dbReference type="PROSITE" id="PS51908"/>
    </source>
</evidence>
<evidence type="ECO:0000259" key="19">
    <source>
        <dbReference type="PROSITE" id="PS50097"/>
    </source>
</evidence>
<dbReference type="GO" id="GO:0003677">
    <property type="term" value="F:DNA binding"/>
    <property type="evidence" value="ECO:0007669"/>
    <property type="project" value="InterPro"/>
</dbReference>
<reference evidence="21" key="1">
    <citation type="submission" date="2023-09" db="UniProtKB">
        <authorList>
            <consortium name="Ensembl"/>
        </authorList>
    </citation>
    <scope>IDENTIFICATION</scope>
</reference>
<feature type="region of interest" description="Disordered" evidence="18">
    <location>
        <begin position="999"/>
        <end position="1128"/>
    </location>
</feature>
<feature type="region of interest" description="Disordered" evidence="18">
    <location>
        <begin position="605"/>
        <end position="627"/>
    </location>
</feature>
<evidence type="ECO:0000256" key="1">
    <source>
        <dbReference type="ARBA" id="ARBA00004123"/>
    </source>
</evidence>
<evidence type="ECO:0000256" key="18">
    <source>
        <dbReference type="SAM" id="MobiDB-lite"/>
    </source>
</evidence>
<keyword evidence="11" id="KW-0233">DNA recombination</keyword>
<feature type="compositionally biased region" description="Low complexity" evidence="18">
    <location>
        <begin position="1650"/>
        <end position="1678"/>
    </location>
</feature>
<evidence type="ECO:0000256" key="10">
    <source>
        <dbReference type="ARBA" id="ARBA00022843"/>
    </source>
</evidence>
<organism evidence="21">
    <name type="scientific">Castor canadensis</name>
    <name type="common">American beaver</name>
    <dbReference type="NCBI Taxonomy" id="51338"/>
    <lineage>
        <taxon>Eukaryota</taxon>
        <taxon>Metazoa</taxon>
        <taxon>Chordata</taxon>
        <taxon>Craniata</taxon>
        <taxon>Vertebrata</taxon>
        <taxon>Euteleostomi</taxon>
        <taxon>Mammalia</taxon>
        <taxon>Eutheria</taxon>
        <taxon>Euarchontoglires</taxon>
        <taxon>Glires</taxon>
        <taxon>Rodentia</taxon>
        <taxon>Castorimorpha</taxon>
        <taxon>Castoridae</taxon>
        <taxon>Castor</taxon>
    </lineage>
</organism>
<dbReference type="GO" id="GO:0033557">
    <property type="term" value="C:Slx1-Slx4 complex"/>
    <property type="evidence" value="ECO:0007669"/>
    <property type="project" value="InterPro"/>
</dbReference>
<feature type="region of interest" description="Disordered" evidence="18">
    <location>
        <begin position="1386"/>
        <end position="1511"/>
    </location>
</feature>
<feature type="domain" description="UBZ4-type" evidence="20">
    <location>
        <begin position="279"/>
        <end position="309"/>
    </location>
</feature>
<dbReference type="Pfam" id="PF00651">
    <property type="entry name" value="BTB"/>
    <property type="match status" value="1"/>
</dbReference>
<dbReference type="InterPro" id="IPR018574">
    <property type="entry name" value="Structure-sp_endonuc_su_Slx4"/>
</dbReference>
<keyword evidence="9" id="KW-0862">Zinc</keyword>
<dbReference type="InterPro" id="IPR006642">
    <property type="entry name" value="Rad18_UBZ4"/>
</dbReference>
<evidence type="ECO:0000256" key="13">
    <source>
        <dbReference type="ARBA" id="ARBA00023242"/>
    </source>
</evidence>
<dbReference type="FunFam" id="3.30.710.10:FF:000116">
    <property type="entry name" value="SLX4 structure-specific endonuclease subunit"/>
    <property type="match status" value="1"/>
</dbReference>
<feature type="compositionally biased region" description="Polar residues" evidence="18">
    <location>
        <begin position="1107"/>
        <end position="1124"/>
    </location>
</feature>
<dbReference type="GO" id="GO:0006260">
    <property type="term" value="P:DNA replication"/>
    <property type="evidence" value="ECO:0007669"/>
    <property type="project" value="InterPro"/>
</dbReference>
<feature type="compositionally biased region" description="Polar residues" evidence="18">
    <location>
        <begin position="1291"/>
        <end position="1301"/>
    </location>
</feature>
<feature type="compositionally biased region" description="Basic and acidic residues" evidence="18">
    <location>
        <begin position="914"/>
        <end position="932"/>
    </location>
</feature>
<evidence type="ECO:0000256" key="2">
    <source>
        <dbReference type="ARBA" id="ARBA00006661"/>
    </source>
</evidence>
<evidence type="ECO:0000256" key="12">
    <source>
        <dbReference type="ARBA" id="ARBA00023204"/>
    </source>
</evidence>
<feature type="region of interest" description="Disordered" evidence="18">
    <location>
        <begin position="363"/>
        <end position="407"/>
    </location>
</feature>
<feature type="region of interest" description="Disordered" evidence="18">
    <location>
        <begin position="1226"/>
        <end position="1256"/>
    </location>
</feature>
<feature type="domain" description="BTB" evidence="19">
    <location>
        <begin position="673"/>
        <end position="746"/>
    </location>
</feature>
<dbReference type="GO" id="GO:0008270">
    <property type="term" value="F:zinc ion binding"/>
    <property type="evidence" value="ECO:0007669"/>
    <property type="project" value="UniProtKB-KW"/>
</dbReference>
<evidence type="ECO:0000313" key="21">
    <source>
        <dbReference type="Ensembl" id="ENSCCNP00000021193.1"/>
    </source>
</evidence>
<evidence type="ECO:0000256" key="16">
    <source>
        <dbReference type="ARBA" id="ARBA00076095"/>
    </source>
</evidence>
<feature type="compositionally biased region" description="Polar residues" evidence="18">
    <location>
        <begin position="91"/>
        <end position="101"/>
    </location>
</feature>
<feature type="region of interest" description="Disordered" evidence="18">
    <location>
        <begin position="846"/>
        <end position="897"/>
    </location>
</feature>
<evidence type="ECO:0000256" key="15">
    <source>
        <dbReference type="ARBA" id="ARBA00064578"/>
    </source>
</evidence>
<feature type="compositionally biased region" description="Pro residues" evidence="18">
    <location>
        <begin position="1000"/>
        <end position="1011"/>
    </location>
</feature>
<keyword evidence="4" id="KW-0597">Phosphoprotein</keyword>
<keyword evidence="7 17" id="KW-0227">DNA damage</keyword>
<evidence type="ECO:0000256" key="7">
    <source>
        <dbReference type="ARBA" id="ARBA00022763"/>
    </source>
</evidence>
<comment type="similarity">
    <text evidence="2">Belongs to the SLX4 family.</text>
</comment>
<feature type="compositionally biased region" description="Polar residues" evidence="18">
    <location>
        <begin position="1598"/>
        <end position="1632"/>
    </location>
</feature>
<evidence type="ECO:0000256" key="3">
    <source>
        <dbReference type="ARBA" id="ARBA00022499"/>
    </source>
</evidence>
<name>A0A8C0X467_CASCN</name>
<dbReference type="GO" id="GO:0006281">
    <property type="term" value="P:DNA repair"/>
    <property type="evidence" value="ECO:0007669"/>
    <property type="project" value="UniProtKB-KW"/>
</dbReference>
<protein>
    <recommendedName>
        <fullName evidence="14">Structure-specific endonuclease subunit SLX4</fullName>
    </recommendedName>
    <alternativeName>
        <fullName evidence="16">BTB/POZ domain-containing protein 12</fullName>
    </alternativeName>
</protein>
<evidence type="ECO:0000256" key="14">
    <source>
        <dbReference type="ARBA" id="ARBA00029496"/>
    </source>
</evidence>
<feature type="compositionally biased region" description="Basic residues" evidence="18">
    <location>
        <begin position="381"/>
        <end position="399"/>
    </location>
</feature>
<evidence type="ECO:0000256" key="5">
    <source>
        <dbReference type="ARBA" id="ARBA00022723"/>
    </source>
</evidence>
<feature type="compositionally biased region" description="Low complexity" evidence="18">
    <location>
        <begin position="1016"/>
        <end position="1028"/>
    </location>
</feature>
<dbReference type="GO" id="GO:0032206">
    <property type="term" value="P:positive regulation of telomere maintenance"/>
    <property type="evidence" value="ECO:0007669"/>
    <property type="project" value="UniProtKB-ARBA"/>
</dbReference>
<feature type="region of interest" description="Disordered" evidence="18">
    <location>
        <begin position="546"/>
        <end position="592"/>
    </location>
</feature>
<feature type="region of interest" description="Disordered" evidence="18">
    <location>
        <begin position="914"/>
        <end position="935"/>
    </location>
</feature>
<feature type="compositionally biased region" description="Acidic residues" evidence="18">
    <location>
        <begin position="1679"/>
        <end position="1688"/>
    </location>
</feature>
<dbReference type="PROSITE" id="PS51908">
    <property type="entry name" value="ZF_UBZ4"/>
    <property type="match status" value="2"/>
</dbReference>
<keyword evidence="5" id="KW-0479">Metal-binding</keyword>
<feature type="compositionally biased region" description="Polar residues" evidence="18">
    <location>
        <begin position="1391"/>
        <end position="1406"/>
    </location>
</feature>
<keyword evidence="10" id="KW-0832">Ubl conjugation</keyword>
<keyword evidence="6" id="KW-0677">Repeat</keyword>
<evidence type="ECO:0000256" key="4">
    <source>
        <dbReference type="ARBA" id="ARBA00022553"/>
    </source>
</evidence>
<dbReference type="PANTHER" id="PTHR21541">
    <property type="entry name" value="BTB POZ DOMAIN CONTAINING 12"/>
    <property type="match status" value="1"/>
</dbReference>
<dbReference type="SUPFAM" id="SSF54695">
    <property type="entry name" value="POZ domain"/>
    <property type="match status" value="1"/>
</dbReference>
<keyword evidence="8 17" id="KW-0863">Zinc-finger</keyword>
<feature type="region of interest" description="Disordered" evidence="18">
    <location>
        <begin position="86"/>
        <end position="140"/>
    </location>
</feature>
<sequence length="1777" mass="195399">TQCEAQLSLCTGSFSHLWTCPRIGPHPTEDQSKRLKTSQIMDESDDDFKELCASFFQRVKKNGTKEVSGERKTLKASNSTQIRSKLKKTKQSAINSKTVQGTVEKKPKSGIQAPRTKKQVTTKLQESEPALPVNGEGGVLVSAPDQPVLWERAQSLSREDTRKSAPNSDSWPPLSCLATAVSSPSKYRPRAADLAVQRMQQFKRADPERLTHASKECALMAALEENVPKSPQEETVTENGYEPGLPATNSDAAVALALQQEFGRESASTCDNGLEERGLFFCQMCQKNLSAMNATRREQHVNRCLDEAEKVPESSVPQIPECPICGKPFLTSKSRASHLKRCAVKMEVRPQLLLQAVRLQTAQPEVGSSPPAPSFSNHAGGLKRKGTTSKKEPQKRRKVNKPEAPSEDLLVAMALSRSEMEQSLAVPALRLESASSEMIRFGAEKKHRKKKPLLSLPQLLVQDSETTGRQIEDRVAQLLSEEMEMLSTPPLPPSKIFKEEFQEAGWRLQVPKGKQNFLWESSALTGTWAVESFYTEGLVPPIVPQQSAKVHPAPPNTHHPQPSIQRPPALHGSPPAGCSPRDPSLSASQREHQALQDLMDLAEEGLGAGPWPRSSGGPADETPGLDLMPSSLPLTGFVLTPKEKPPERSGHASLSLGLLIADFSTMVNNPHLSDVQFQMDSGEVLYAHKCVLYARCPLLIQHINSEGFSAFEDGDQTQRVLLSNVRAEAACAFLYYLYTADTDLPPDLAPDLRSLALRFGVNDLVHLCEQVPIVTDLEGEQEEKEDKNCESRAENFQELLRSVWVDEEEEAETLLKSESHEEDREKVNEAEMEEIYEFAATQRKLLQGGGVTDTDEDPGQLRENSSVVGPTLAASNKKLEKAEQRESPWLERDETPGSWENARHSLLLLQDQHSDDAGKAETHEQEAPKEAPGHLSFCSPFGGCLAGRKDDFLLHPVKVREGEQFFTATQGEFSERFQITSNHELQNGTIREWRAELVRPPTPQQASPPNPSCLLRQSPGGRSPSQSQFHLHDASTSSLSTPQSHSGVSQVASPSPLSPVVPSKQRRDNSILTSLKESGHRKGKRCSSMLECKNTSVLISPEKSQPIDLTQSKPDHLSSGSQDPPSRVNKEVEIILLLDSDEELELAQAKTKSASHDPPEERNILEVSPKSSELFSVIDVDADQEYYQSPLRREVKLQPEEEEGQLENQVALGNRRTPWLFCNQDSSPAEDSTTTSWLVPATPLDSRNRDCSSQTRVTSLRMRTPPGEMARPVPRASFEHRAVQEAAHRFSPSTPGTSDSGRQAYRSPRHHTLPSALGPRCDFTRRHQKLSPPEPCLPNQAAASEVVEVRDSEDEEGVTSHQVNSDPLVPGDDCYWNIEPLSPIPIDHLSLNRTGPLSTSSPSSRLQEAPDGGACRSPGLLGTTPIRGSCAAQRGSQEHPAWDSSPGSSRLSFPNPVLWDEWDGEGQRSPESPAAAQTPRARVQKPEGPETPKGARRKKNLPPKVPVTPMPQYSIMETPVLKKELDRFGVRPLPKRQMVLKLKEIFQYTHQTLESDSEDEIQSSQVPLEVPCSQTLATKTYKPSRAGGHTQIKGTVGPGTQSSKGSTKTKGPQPRKQQPSESIPHPSRSSASELPPGPDGDAQLSASQESVATSVDSSDSSFSLQSSSSCELGAAFESAGEDEGEEEAAIPAADTEEAVRRYVRSKPALYRKVLMYQPLELAELQAELKRDGIRVATAKLLDILDTHCITFTTAAARKEKLERKGQQRVGRKKGERN</sequence>
<dbReference type="PROSITE" id="PS50097">
    <property type="entry name" value="BTB"/>
    <property type="match status" value="1"/>
</dbReference>
<dbReference type="InterPro" id="IPR011333">
    <property type="entry name" value="SKP1/BTB/POZ_sf"/>
</dbReference>
<evidence type="ECO:0000256" key="9">
    <source>
        <dbReference type="ARBA" id="ARBA00022833"/>
    </source>
</evidence>
<evidence type="ECO:0000256" key="11">
    <source>
        <dbReference type="ARBA" id="ARBA00023172"/>
    </source>
</evidence>
<gene>
    <name evidence="21" type="primary">Slx4</name>
</gene>
<accession>A0A8C0X467</accession>
<keyword evidence="3" id="KW-1017">Isopeptide bond</keyword>
<feature type="compositionally biased region" description="Basic and acidic residues" evidence="18">
    <location>
        <begin position="877"/>
        <end position="895"/>
    </location>
</feature>
<evidence type="ECO:0000256" key="6">
    <source>
        <dbReference type="ARBA" id="ARBA00022737"/>
    </source>
</evidence>
<feature type="domain" description="UBZ4-type" evidence="20">
    <location>
        <begin position="319"/>
        <end position="347"/>
    </location>
</feature>
<dbReference type="GO" id="GO:0090656">
    <property type="term" value="P:t-circle formation"/>
    <property type="evidence" value="ECO:0007669"/>
    <property type="project" value="UniProtKB-ARBA"/>
</dbReference>
<feature type="compositionally biased region" description="Polar residues" evidence="18">
    <location>
        <begin position="1226"/>
        <end position="1237"/>
    </location>
</feature>
<comment type="subunit">
    <text evidence="15">Forms a heterodimer with SLX1A/GIYD1. Interacts with ERCC4/XPF; catalytic subunit of the ERCC4-ERCC1 endonuclease. Interacts with MUS81; catalytic subunit of the MUS81-EME1 endonuclease. Interacts with MSH2; component of the MSH2-MSH3 mismatch repair complex. Interacts with TERF2-TERF2IP. Interacts with PLK1 and SLX4IP.</text>
</comment>
<proteinExistence type="inferred from homology"/>
<dbReference type="Ensembl" id="ENSCCNT00000027295.1">
    <property type="protein sequence ID" value="ENSCCNP00000021193.1"/>
    <property type="gene ID" value="ENSCCNG00000021011.1"/>
</dbReference>
<keyword evidence="13" id="KW-0539">Nucleus</keyword>
<feature type="region of interest" description="Disordered" evidence="18">
    <location>
        <begin position="1285"/>
        <end position="1341"/>
    </location>
</feature>